<dbReference type="GO" id="GO:0047617">
    <property type="term" value="F:fatty acyl-CoA hydrolase activity"/>
    <property type="evidence" value="ECO:0007669"/>
    <property type="project" value="TreeGrafter"/>
</dbReference>
<dbReference type="STRING" id="337701.SAMN05444398_10861"/>
<evidence type="ECO:0000256" key="1">
    <source>
        <dbReference type="ARBA" id="ARBA00005953"/>
    </source>
</evidence>
<keyword evidence="5" id="KW-1185">Reference proteome</keyword>
<dbReference type="CDD" id="cd00586">
    <property type="entry name" value="4HBT"/>
    <property type="match status" value="1"/>
</dbReference>
<dbReference type="InterPro" id="IPR029069">
    <property type="entry name" value="HotDog_dom_sf"/>
</dbReference>
<evidence type="ECO:0000313" key="5">
    <source>
        <dbReference type="Proteomes" id="UP000183974"/>
    </source>
</evidence>
<dbReference type="RefSeq" id="WP_308424319.1">
    <property type="nucleotide sequence ID" value="NZ_BMLR01000009.1"/>
</dbReference>
<name>A0A1M7F2R4_9RHOB</name>
<dbReference type="InterPro" id="IPR050563">
    <property type="entry name" value="4-hydroxybenzoyl-CoA_TE"/>
</dbReference>
<accession>A0A1M7F2R4</accession>
<keyword evidence="2 4" id="KW-0378">Hydrolase</keyword>
<dbReference type="PROSITE" id="PS01328">
    <property type="entry name" value="4HBCOA_THIOESTERASE"/>
    <property type="match status" value="1"/>
</dbReference>
<evidence type="ECO:0000313" key="4">
    <source>
        <dbReference type="EMBL" id="SHL98374.1"/>
    </source>
</evidence>
<dbReference type="InterPro" id="IPR006684">
    <property type="entry name" value="YbgC/YbaW"/>
</dbReference>
<feature type="domain" description="Thioesterase" evidence="3">
    <location>
        <begin position="25"/>
        <end position="108"/>
    </location>
</feature>
<dbReference type="SUPFAM" id="SSF54637">
    <property type="entry name" value="Thioesterase/thiol ester dehydrase-isomerase"/>
    <property type="match status" value="1"/>
</dbReference>
<dbReference type="PANTHER" id="PTHR31793">
    <property type="entry name" value="4-HYDROXYBENZOYL-COA THIOESTERASE FAMILY MEMBER"/>
    <property type="match status" value="1"/>
</dbReference>
<dbReference type="EMBL" id="FRBR01000008">
    <property type="protein sequence ID" value="SHL98374.1"/>
    <property type="molecule type" value="Genomic_DNA"/>
</dbReference>
<protein>
    <submittedName>
        <fullName evidence="4">Acyl-CoA thioester hydrolase</fullName>
    </submittedName>
</protein>
<reference evidence="4 5" key="1">
    <citation type="submission" date="2016-11" db="EMBL/GenBank/DDBJ databases">
        <authorList>
            <person name="Jaros S."/>
            <person name="Januszkiewicz K."/>
            <person name="Wedrychowicz H."/>
        </authorList>
    </citation>
    <scope>NUCLEOTIDE SEQUENCE [LARGE SCALE GENOMIC DNA]</scope>
    <source>
        <strain evidence="4 5">DSM 29589</strain>
    </source>
</reference>
<dbReference type="NCBIfam" id="TIGR02799">
    <property type="entry name" value="thio_ybgC"/>
    <property type="match status" value="1"/>
</dbReference>
<gene>
    <name evidence="4" type="ORF">SAMN05444398_10861</name>
</gene>
<comment type="similarity">
    <text evidence="1">Belongs to the 4-hydroxybenzoyl-CoA thioesterase family.</text>
</comment>
<dbReference type="InterPro" id="IPR006683">
    <property type="entry name" value="Thioestr_dom"/>
</dbReference>
<dbReference type="Pfam" id="PF03061">
    <property type="entry name" value="4HBT"/>
    <property type="match status" value="1"/>
</dbReference>
<evidence type="ECO:0000259" key="3">
    <source>
        <dbReference type="Pfam" id="PF03061"/>
    </source>
</evidence>
<proteinExistence type="inferred from homology"/>
<dbReference type="AlphaFoldDB" id="A0A1M7F2R4"/>
<dbReference type="NCBIfam" id="TIGR00051">
    <property type="entry name" value="YbgC/FadM family acyl-CoA thioesterase"/>
    <property type="match status" value="1"/>
</dbReference>
<dbReference type="InterPro" id="IPR008272">
    <property type="entry name" value="HB-CoA_thioesterase_AS"/>
</dbReference>
<dbReference type="Gene3D" id="3.10.129.10">
    <property type="entry name" value="Hotdog Thioesterase"/>
    <property type="match status" value="1"/>
</dbReference>
<dbReference type="PANTHER" id="PTHR31793:SF37">
    <property type="entry name" value="ACYL-COA THIOESTER HYDROLASE YBGC"/>
    <property type="match status" value="1"/>
</dbReference>
<dbReference type="Proteomes" id="UP000183974">
    <property type="component" value="Unassembled WGS sequence"/>
</dbReference>
<dbReference type="PIRSF" id="PIRSF003230">
    <property type="entry name" value="YbgC"/>
    <property type="match status" value="1"/>
</dbReference>
<dbReference type="FunFam" id="3.10.129.10:FF:000004">
    <property type="entry name" value="Tol-pal system-associated acyl-CoA thioesterase"/>
    <property type="match status" value="1"/>
</dbReference>
<organism evidence="4 5">
    <name type="scientific">Roseovarius pacificus</name>
    <dbReference type="NCBI Taxonomy" id="337701"/>
    <lineage>
        <taxon>Bacteria</taxon>
        <taxon>Pseudomonadati</taxon>
        <taxon>Pseudomonadota</taxon>
        <taxon>Alphaproteobacteria</taxon>
        <taxon>Rhodobacterales</taxon>
        <taxon>Roseobacteraceae</taxon>
        <taxon>Roseovarius</taxon>
    </lineage>
</organism>
<sequence length="136" mass="15567">MAKTASDGTHRFDIRVYYEDTDMAGIVYHANYLKYIERARSDWVRQLGVDQNAMREQDGVVFVVRRVEADYLGSARFDDELVVRTRTQTVTGARLVMEQTVTRNEETLFSAIVTVVCVNEAGQPARLPPNIRLMLH</sequence>
<evidence type="ECO:0000256" key="2">
    <source>
        <dbReference type="ARBA" id="ARBA00022801"/>
    </source>
</evidence>
<dbReference type="InterPro" id="IPR014166">
    <property type="entry name" value="Tol-Pal_acyl-CoA_thioesterase"/>
</dbReference>